<feature type="transmembrane region" description="Helical" evidence="1">
    <location>
        <begin position="226"/>
        <end position="245"/>
    </location>
</feature>
<feature type="transmembrane region" description="Helical" evidence="1">
    <location>
        <begin position="142"/>
        <end position="160"/>
    </location>
</feature>
<evidence type="ECO:0000256" key="1">
    <source>
        <dbReference type="SAM" id="Phobius"/>
    </source>
</evidence>
<keyword evidence="3" id="KW-1185">Reference proteome</keyword>
<feature type="transmembrane region" description="Helical" evidence="1">
    <location>
        <begin position="199"/>
        <end position="219"/>
    </location>
</feature>
<organism evidence="2 3">
    <name type="scientific">Halocatena marina</name>
    <dbReference type="NCBI Taxonomy" id="2934937"/>
    <lineage>
        <taxon>Archaea</taxon>
        <taxon>Methanobacteriati</taxon>
        <taxon>Methanobacteriota</taxon>
        <taxon>Stenosarchaea group</taxon>
        <taxon>Halobacteria</taxon>
        <taxon>Halobacteriales</taxon>
        <taxon>Natronomonadaceae</taxon>
        <taxon>Halocatena</taxon>
    </lineage>
</organism>
<dbReference type="EMBL" id="JBHTAX010000001">
    <property type="protein sequence ID" value="MFC7189512.1"/>
    <property type="molecule type" value="Genomic_DNA"/>
</dbReference>
<feature type="transmembrane region" description="Helical" evidence="1">
    <location>
        <begin position="66"/>
        <end position="86"/>
    </location>
</feature>
<comment type="caution">
    <text evidence="2">The sequence shown here is derived from an EMBL/GenBank/DDBJ whole genome shotgun (WGS) entry which is preliminary data.</text>
</comment>
<dbReference type="Proteomes" id="UP001596417">
    <property type="component" value="Unassembled WGS sequence"/>
</dbReference>
<evidence type="ECO:0000313" key="2">
    <source>
        <dbReference type="EMBL" id="MFC7189512.1"/>
    </source>
</evidence>
<feature type="transmembrane region" description="Helical" evidence="1">
    <location>
        <begin position="12"/>
        <end position="31"/>
    </location>
</feature>
<name>A0ABD5YNW5_9EURY</name>
<reference evidence="2 3" key="1">
    <citation type="journal article" date="2019" name="Int. J. Syst. Evol. Microbiol.">
        <title>The Global Catalogue of Microorganisms (GCM) 10K type strain sequencing project: providing services to taxonomists for standard genome sequencing and annotation.</title>
        <authorList>
            <consortium name="The Broad Institute Genomics Platform"/>
            <consortium name="The Broad Institute Genome Sequencing Center for Infectious Disease"/>
            <person name="Wu L."/>
            <person name="Ma J."/>
        </authorList>
    </citation>
    <scope>NUCLEOTIDE SEQUENCE [LARGE SCALE GENOMIC DNA]</scope>
    <source>
        <strain evidence="2 3">RDMS1</strain>
    </source>
</reference>
<gene>
    <name evidence="2" type="ORF">ACFQL7_06375</name>
</gene>
<feature type="transmembrane region" description="Helical" evidence="1">
    <location>
        <begin position="37"/>
        <end position="54"/>
    </location>
</feature>
<keyword evidence="1" id="KW-0812">Transmembrane</keyword>
<keyword evidence="1" id="KW-0472">Membrane</keyword>
<feature type="transmembrane region" description="Helical" evidence="1">
    <location>
        <begin position="172"/>
        <end position="193"/>
    </location>
</feature>
<keyword evidence="1" id="KW-1133">Transmembrane helix</keyword>
<dbReference type="RefSeq" id="WP_390204989.1">
    <property type="nucleotide sequence ID" value="NZ_JBHTAX010000001.1"/>
</dbReference>
<proteinExistence type="predicted"/>
<protein>
    <submittedName>
        <fullName evidence="2">Uncharacterized protein</fullName>
    </submittedName>
</protein>
<sequence length="379" mass="42067">MLRIDYKPRDFGLVVFFSVAVILTHQISAFIMLVFTGSGLLAYFGLGLGIFDIGRPSWERSSTRESVNLTGLLVFDLGLITFMWSLTPHHGNSFLMIILDYFVSTVEKSGVGQLQSTNAQNIPPNVMPQQTLMQSIVEYLDVLGFLLLLLLTIVGCLYIIRQENISHATFTCVIATVIMLMFVFGFPMFGITTFVPGRWYPFVAAPMAVIAAIGLPYLVKNTQPSVMVVVLLLFVVVFPAASILASESTQDQPAFTNTQTRYSYTESELAAMQAIDTYAENKSKNWVTDHPYATAIERTESHNMESGAIQDGKVAGYERNQNSRMEQLLQCSETLIPSSIGTIREVVLRTTTSSTIMRVFPTHPRLSFSRSAVEKTSST</sequence>
<accession>A0ABD5YNW5</accession>
<dbReference type="AlphaFoldDB" id="A0ABD5YNW5"/>
<evidence type="ECO:0000313" key="3">
    <source>
        <dbReference type="Proteomes" id="UP001596417"/>
    </source>
</evidence>